<evidence type="ECO:0000313" key="3">
    <source>
        <dbReference type="Proteomes" id="UP000198724"/>
    </source>
</evidence>
<dbReference type="SUPFAM" id="SSF52402">
    <property type="entry name" value="Adenine nucleotide alpha hydrolases-like"/>
    <property type="match status" value="2"/>
</dbReference>
<evidence type="ECO:0000259" key="1">
    <source>
        <dbReference type="Pfam" id="PF00582"/>
    </source>
</evidence>
<dbReference type="STRING" id="1436961.SAMN05421739_101166"/>
<dbReference type="InterPro" id="IPR006016">
    <property type="entry name" value="UspA"/>
</dbReference>
<feature type="domain" description="UspA" evidence="1">
    <location>
        <begin position="142"/>
        <end position="262"/>
    </location>
</feature>
<accession>A0A1I2MAC4</accession>
<organism evidence="2 3">
    <name type="scientific">Pontibacter chinhatensis</name>
    <dbReference type="NCBI Taxonomy" id="1436961"/>
    <lineage>
        <taxon>Bacteria</taxon>
        <taxon>Pseudomonadati</taxon>
        <taxon>Bacteroidota</taxon>
        <taxon>Cytophagia</taxon>
        <taxon>Cytophagales</taxon>
        <taxon>Hymenobacteraceae</taxon>
        <taxon>Pontibacter</taxon>
    </lineage>
</organism>
<dbReference type="EMBL" id="FOOT01000001">
    <property type="protein sequence ID" value="SFF86477.1"/>
    <property type="molecule type" value="Genomic_DNA"/>
</dbReference>
<protein>
    <submittedName>
        <fullName evidence="2">Nucleotide-binding universal stress protein, UspA family</fullName>
    </submittedName>
</protein>
<gene>
    <name evidence="2" type="ORF">SAMN05421739_101166</name>
</gene>
<name>A0A1I2MAC4_9BACT</name>
<reference evidence="3" key="1">
    <citation type="submission" date="2016-10" db="EMBL/GenBank/DDBJ databases">
        <authorList>
            <person name="Varghese N."/>
            <person name="Submissions S."/>
        </authorList>
    </citation>
    <scope>NUCLEOTIDE SEQUENCE [LARGE SCALE GENOMIC DNA]</scope>
    <source>
        <strain evidence="3">LP51</strain>
    </source>
</reference>
<dbReference type="CDD" id="cd00293">
    <property type="entry name" value="USP-like"/>
    <property type="match status" value="2"/>
</dbReference>
<dbReference type="RefSeq" id="WP_092098075.1">
    <property type="nucleotide sequence ID" value="NZ_FOOT01000001.1"/>
</dbReference>
<evidence type="ECO:0000313" key="2">
    <source>
        <dbReference type="EMBL" id="SFF86477.1"/>
    </source>
</evidence>
<proteinExistence type="predicted"/>
<dbReference type="Gene3D" id="3.40.50.12370">
    <property type="match status" value="1"/>
</dbReference>
<dbReference type="Pfam" id="PF00582">
    <property type="entry name" value="Usp"/>
    <property type="match status" value="2"/>
</dbReference>
<dbReference type="OrthoDB" id="936242at2"/>
<dbReference type="AlphaFoldDB" id="A0A1I2MAC4"/>
<feature type="domain" description="UspA" evidence="1">
    <location>
        <begin position="2"/>
        <end position="132"/>
    </location>
</feature>
<keyword evidence="3" id="KW-1185">Reference proteome</keyword>
<sequence>MKQLLVPVQFDDASGKLVSYAGSLAKAMGAELVLLYNTGTTTLTFTQQSRAIQALRTFADHHLNRYNQTCFKQFECLVKPGMLHESIKSVVQDYAVDMVLMHALPVAEHKQADNDHAAAIMHLVDVPVMVLPEGKDYQKLMHLVFATDFTDRDPKVLQRILAFATQAKAKLMLVQVYTLADKPQLSIMNQAMREVEALLNSKKVSVRLLEEEDVLEGISDFAEREGADMLLMATQDNYLMQRLFSNNYLKTKAYHTQIPLLTFRQVKRKPCFGCCANCKSKTKQEATPGLVTLDDFKV</sequence>
<dbReference type="Proteomes" id="UP000198724">
    <property type="component" value="Unassembled WGS sequence"/>
</dbReference>